<keyword evidence="1" id="KW-0812">Transmembrane</keyword>
<dbReference type="InterPro" id="IPR019554">
    <property type="entry name" value="Soluble_ligand-bd"/>
</dbReference>
<dbReference type="RefSeq" id="WP_075073950.1">
    <property type="nucleotide sequence ID" value="NZ_DF967972.1"/>
</dbReference>
<dbReference type="GO" id="GO:0015628">
    <property type="term" value="P:protein secretion by the type II secretion system"/>
    <property type="evidence" value="ECO:0007669"/>
    <property type="project" value="TreeGrafter"/>
</dbReference>
<dbReference type="GO" id="GO:0003677">
    <property type="term" value="F:DNA binding"/>
    <property type="evidence" value="ECO:0007669"/>
    <property type="project" value="InterPro"/>
</dbReference>
<feature type="domain" description="Helix-hairpin-helix DNA-binding motif class 1" evidence="2">
    <location>
        <begin position="159"/>
        <end position="178"/>
    </location>
</feature>
<dbReference type="SUPFAM" id="SSF47781">
    <property type="entry name" value="RuvA domain 2-like"/>
    <property type="match status" value="1"/>
</dbReference>
<evidence type="ECO:0000256" key="1">
    <source>
        <dbReference type="SAM" id="Phobius"/>
    </source>
</evidence>
<dbReference type="Pfam" id="PF12836">
    <property type="entry name" value="HHH_3"/>
    <property type="match status" value="1"/>
</dbReference>
<dbReference type="InterPro" id="IPR010994">
    <property type="entry name" value="RuvA_2-like"/>
</dbReference>
<keyword evidence="1" id="KW-0472">Membrane</keyword>
<dbReference type="GO" id="GO:0006281">
    <property type="term" value="P:DNA repair"/>
    <property type="evidence" value="ECO:0007669"/>
    <property type="project" value="InterPro"/>
</dbReference>
<feature type="domain" description="Helix-hairpin-helix DNA-binding motif class 1" evidence="2">
    <location>
        <begin position="129"/>
        <end position="148"/>
    </location>
</feature>
<keyword evidence="1" id="KW-1133">Transmembrane helix</keyword>
<evidence type="ECO:0000259" key="2">
    <source>
        <dbReference type="SMART" id="SM00278"/>
    </source>
</evidence>
<dbReference type="EMBL" id="DF967972">
    <property type="protein sequence ID" value="GAP14714.1"/>
    <property type="molecule type" value="Genomic_DNA"/>
</dbReference>
<dbReference type="NCBIfam" id="TIGR00426">
    <property type="entry name" value="competence protein ComEA helix-hairpin-helix repeat region"/>
    <property type="match status" value="1"/>
</dbReference>
<dbReference type="InterPro" id="IPR051675">
    <property type="entry name" value="Endo/Exo/Phosphatase_dom_1"/>
</dbReference>
<dbReference type="OrthoDB" id="9790239at2"/>
<evidence type="ECO:0000313" key="4">
    <source>
        <dbReference type="Proteomes" id="UP000055060"/>
    </source>
</evidence>
<dbReference type="InterPro" id="IPR003583">
    <property type="entry name" value="Hlx-hairpin-Hlx_DNA-bd_motif"/>
</dbReference>
<proteinExistence type="predicted"/>
<dbReference type="AlphaFoldDB" id="A0A0S7BLZ5"/>
<dbReference type="PANTHER" id="PTHR21180">
    <property type="entry name" value="ENDONUCLEASE/EXONUCLEASE/PHOSPHATASE FAMILY DOMAIN-CONTAINING PROTEIN 1"/>
    <property type="match status" value="1"/>
</dbReference>
<gene>
    <name evidence="3" type="ORF">LARV_02488</name>
</gene>
<evidence type="ECO:0000313" key="3">
    <source>
        <dbReference type="EMBL" id="GAP14714.1"/>
    </source>
</evidence>
<keyword evidence="4" id="KW-1185">Reference proteome</keyword>
<sequence length="183" mass="19198">MKPWQLVAFGLVLGLLAAAIILLVILRPIGQPIAILPAPTLSPIMVDVSGEVLNPGVYTLQPDSRVMEAVAAAGGLLDGADVSRVNLAGRVQDGDKVWIPAKGAAAGETTQLPSRSSNIAINLNTATAQELETLPGIGEVKASQIVAYREEHGLFMNLDDLLNVPGIGPELLEKIRPEITLSN</sequence>
<name>A0A0S7BLZ5_9CHLR</name>
<protein>
    <submittedName>
        <fullName evidence="3">Competence protein ComEA helix-hairpin-helix repeat region</fullName>
    </submittedName>
</protein>
<dbReference type="STRING" id="360412.LARV_02488"/>
<dbReference type="Gene3D" id="1.10.150.320">
    <property type="entry name" value="Photosystem II 12 kDa extrinsic protein"/>
    <property type="match status" value="1"/>
</dbReference>
<dbReference type="Pfam" id="PF10531">
    <property type="entry name" value="SLBB"/>
    <property type="match status" value="1"/>
</dbReference>
<reference evidence="3" key="1">
    <citation type="submission" date="2015-07" db="EMBL/GenBank/DDBJ databases">
        <title>Draft Genome Sequences of Anaerolinea thermolimosa IMO-1, Bellilinea caldifistulae GOMI-1, Leptolinea tardivitalis YMTK-2, Levilinea saccharolytica KIBI-1,Longilinea arvoryzae KOME-1, Previously Described as Members of the Anaerolineaceae (Chloroflexi).</title>
        <authorList>
            <person name="Sekiguchi Y."/>
            <person name="Ohashi A."/>
            <person name="Matsuura N."/>
            <person name="Tourlousse M.D."/>
        </authorList>
    </citation>
    <scope>NUCLEOTIDE SEQUENCE [LARGE SCALE GENOMIC DNA]</scope>
    <source>
        <strain evidence="3">KOME-1</strain>
    </source>
</reference>
<organism evidence="3">
    <name type="scientific">Longilinea arvoryzae</name>
    <dbReference type="NCBI Taxonomy" id="360412"/>
    <lineage>
        <taxon>Bacteria</taxon>
        <taxon>Bacillati</taxon>
        <taxon>Chloroflexota</taxon>
        <taxon>Anaerolineae</taxon>
        <taxon>Anaerolineales</taxon>
        <taxon>Anaerolineaceae</taxon>
        <taxon>Longilinea</taxon>
    </lineage>
</organism>
<dbReference type="GO" id="GO:0015627">
    <property type="term" value="C:type II protein secretion system complex"/>
    <property type="evidence" value="ECO:0007669"/>
    <property type="project" value="TreeGrafter"/>
</dbReference>
<accession>A0A0S7BLZ5</accession>
<dbReference type="SMART" id="SM00278">
    <property type="entry name" value="HhH1"/>
    <property type="match status" value="2"/>
</dbReference>
<dbReference type="Proteomes" id="UP000055060">
    <property type="component" value="Unassembled WGS sequence"/>
</dbReference>
<dbReference type="PANTHER" id="PTHR21180:SF32">
    <property type="entry name" value="ENDONUCLEASE_EXONUCLEASE_PHOSPHATASE FAMILY DOMAIN-CONTAINING PROTEIN 1"/>
    <property type="match status" value="1"/>
</dbReference>
<feature type="transmembrane region" description="Helical" evidence="1">
    <location>
        <begin position="6"/>
        <end position="26"/>
    </location>
</feature>
<dbReference type="InterPro" id="IPR004509">
    <property type="entry name" value="Competence_ComEA_HhH"/>
</dbReference>